<dbReference type="PANTHER" id="PTHR22916">
    <property type="entry name" value="GLYCOSYLTRANSFERASE"/>
    <property type="match status" value="1"/>
</dbReference>
<evidence type="ECO:0000259" key="1">
    <source>
        <dbReference type="Pfam" id="PF00535"/>
    </source>
</evidence>
<dbReference type="AlphaFoldDB" id="A0A2N5ZF81"/>
<organism evidence="2 3">
    <name type="scientific">Muiribacterium halophilum</name>
    <dbReference type="NCBI Taxonomy" id="2053465"/>
    <lineage>
        <taxon>Bacteria</taxon>
        <taxon>Candidatus Muiribacteriota</taxon>
        <taxon>Candidatus Muiribacteriia</taxon>
        <taxon>Candidatus Muiribacteriales</taxon>
        <taxon>Candidatus Muiribacteriaceae</taxon>
        <taxon>Candidatus Muiribacterium</taxon>
    </lineage>
</organism>
<protein>
    <submittedName>
        <fullName evidence="2">Glycosyltransferase family 2 protein</fullName>
    </submittedName>
</protein>
<dbReference type="SUPFAM" id="SSF53448">
    <property type="entry name" value="Nucleotide-diphospho-sugar transferases"/>
    <property type="match status" value="1"/>
</dbReference>
<feature type="domain" description="Glycosyltransferase 2-like" evidence="1">
    <location>
        <begin position="5"/>
        <end position="110"/>
    </location>
</feature>
<keyword evidence="2" id="KW-0808">Transferase</keyword>
<dbReference type="Gene3D" id="3.90.550.10">
    <property type="entry name" value="Spore Coat Polysaccharide Biosynthesis Protein SpsA, Chain A"/>
    <property type="match status" value="1"/>
</dbReference>
<dbReference type="Pfam" id="PF00535">
    <property type="entry name" value="Glycos_transf_2"/>
    <property type="match status" value="1"/>
</dbReference>
<dbReference type="Proteomes" id="UP000234857">
    <property type="component" value="Unassembled WGS sequence"/>
</dbReference>
<evidence type="ECO:0000313" key="2">
    <source>
        <dbReference type="EMBL" id="PLX17326.1"/>
    </source>
</evidence>
<feature type="non-terminal residue" evidence="2">
    <location>
        <position position="141"/>
    </location>
</feature>
<sequence>MKIEILLATYNGQQHVESLLESILEQNHNDILITISDDCSKDNTKKIISKIKKKAPNMINDITDSRNRGAASNFSYLLKNASCELIFFADQDDIWEKDKVSLFVRRYRKLKKNFPPNTPFLLFSDMTLIDENDNQTYDSYY</sequence>
<evidence type="ECO:0000313" key="3">
    <source>
        <dbReference type="Proteomes" id="UP000234857"/>
    </source>
</evidence>
<proteinExistence type="predicted"/>
<dbReference type="EMBL" id="PKTG01000090">
    <property type="protein sequence ID" value="PLX17326.1"/>
    <property type="molecule type" value="Genomic_DNA"/>
</dbReference>
<dbReference type="InterPro" id="IPR001173">
    <property type="entry name" value="Glyco_trans_2-like"/>
</dbReference>
<dbReference type="GO" id="GO:0016758">
    <property type="term" value="F:hexosyltransferase activity"/>
    <property type="evidence" value="ECO:0007669"/>
    <property type="project" value="UniProtKB-ARBA"/>
</dbReference>
<comment type="caution">
    <text evidence="2">The sequence shown here is derived from an EMBL/GenBank/DDBJ whole genome shotgun (WGS) entry which is preliminary data.</text>
</comment>
<dbReference type="InterPro" id="IPR029044">
    <property type="entry name" value="Nucleotide-diphossugar_trans"/>
</dbReference>
<accession>A0A2N5ZF81</accession>
<gene>
    <name evidence="2" type="ORF">C0601_07905</name>
</gene>
<reference evidence="2 3" key="1">
    <citation type="submission" date="2017-11" db="EMBL/GenBank/DDBJ databases">
        <title>Genome-resolved metagenomics identifies genetic mobility, metabolic interactions, and unexpected diversity in perchlorate-reducing communities.</title>
        <authorList>
            <person name="Barnum T.P."/>
            <person name="Figueroa I.A."/>
            <person name="Carlstrom C.I."/>
            <person name="Lucas L.N."/>
            <person name="Engelbrektson A.L."/>
            <person name="Coates J.D."/>
        </authorList>
    </citation>
    <scope>NUCLEOTIDE SEQUENCE [LARGE SCALE GENOMIC DNA]</scope>
    <source>
        <strain evidence="2">BM706</strain>
    </source>
</reference>
<name>A0A2N5ZF81_MUIH1</name>
<dbReference type="PANTHER" id="PTHR22916:SF3">
    <property type="entry name" value="UDP-GLCNAC:BETAGAL BETA-1,3-N-ACETYLGLUCOSAMINYLTRANSFERASE-LIKE PROTEIN 1"/>
    <property type="match status" value="1"/>
</dbReference>